<accession>A0A2P5FZD7</accession>
<evidence type="ECO:0000313" key="2">
    <source>
        <dbReference type="EMBL" id="POO03158.1"/>
    </source>
</evidence>
<evidence type="ECO:0000256" key="1">
    <source>
        <dbReference type="SAM" id="MobiDB-lite"/>
    </source>
</evidence>
<keyword evidence="3" id="KW-1185">Reference proteome</keyword>
<comment type="caution">
    <text evidence="2">The sequence shown here is derived from an EMBL/GenBank/DDBJ whole genome shotgun (WGS) entry which is preliminary data.</text>
</comment>
<evidence type="ECO:0000313" key="3">
    <source>
        <dbReference type="Proteomes" id="UP000237000"/>
    </source>
</evidence>
<dbReference type="EMBL" id="JXTC01000003">
    <property type="protein sequence ID" value="POO03158.1"/>
    <property type="molecule type" value="Genomic_DNA"/>
</dbReference>
<dbReference type="InParanoid" id="A0A2P5FZD7"/>
<dbReference type="AlphaFoldDB" id="A0A2P5FZD7"/>
<organism evidence="2 3">
    <name type="scientific">Trema orientale</name>
    <name type="common">Charcoal tree</name>
    <name type="synonym">Celtis orientalis</name>
    <dbReference type="NCBI Taxonomy" id="63057"/>
    <lineage>
        <taxon>Eukaryota</taxon>
        <taxon>Viridiplantae</taxon>
        <taxon>Streptophyta</taxon>
        <taxon>Embryophyta</taxon>
        <taxon>Tracheophyta</taxon>
        <taxon>Spermatophyta</taxon>
        <taxon>Magnoliopsida</taxon>
        <taxon>eudicotyledons</taxon>
        <taxon>Gunneridae</taxon>
        <taxon>Pentapetalae</taxon>
        <taxon>rosids</taxon>
        <taxon>fabids</taxon>
        <taxon>Rosales</taxon>
        <taxon>Cannabaceae</taxon>
        <taxon>Trema</taxon>
    </lineage>
</organism>
<proteinExistence type="predicted"/>
<feature type="compositionally biased region" description="Basic and acidic residues" evidence="1">
    <location>
        <begin position="9"/>
        <end position="22"/>
    </location>
</feature>
<sequence>MRKKTKPHILNERGGVADHQDHQAHRHTLFRNHLFEITLKFHPNEARVSYPTTKYCERVVPVFNNLKLLMRPVGILVVEAEFMSL</sequence>
<dbReference type="Proteomes" id="UP000237000">
    <property type="component" value="Unassembled WGS sequence"/>
</dbReference>
<gene>
    <name evidence="2" type="ORF">TorRG33x02_012190</name>
</gene>
<protein>
    <submittedName>
        <fullName evidence="2">Uncharacterized protein</fullName>
    </submittedName>
</protein>
<name>A0A2P5FZD7_TREOI</name>
<reference evidence="3" key="1">
    <citation type="submission" date="2016-06" db="EMBL/GenBank/DDBJ databases">
        <title>Parallel loss of symbiosis genes in relatives of nitrogen-fixing non-legume Parasponia.</title>
        <authorList>
            <person name="Van Velzen R."/>
            <person name="Holmer R."/>
            <person name="Bu F."/>
            <person name="Rutten L."/>
            <person name="Van Zeijl A."/>
            <person name="Liu W."/>
            <person name="Santuari L."/>
            <person name="Cao Q."/>
            <person name="Sharma T."/>
            <person name="Shen D."/>
            <person name="Roswanjaya Y."/>
            <person name="Wardhani T."/>
            <person name="Kalhor M.S."/>
            <person name="Jansen J."/>
            <person name="Van den Hoogen J."/>
            <person name="Gungor B."/>
            <person name="Hartog M."/>
            <person name="Hontelez J."/>
            <person name="Verver J."/>
            <person name="Yang W.-C."/>
            <person name="Schijlen E."/>
            <person name="Repin R."/>
            <person name="Schilthuizen M."/>
            <person name="Schranz E."/>
            <person name="Heidstra R."/>
            <person name="Miyata K."/>
            <person name="Fedorova E."/>
            <person name="Kohlen W."/>
            <person name="Bisseling T."/>
            <person name="Smit S."/>
            <person name="Geurts R."/>
        </authorList>
    </citation>
    <scope>NUCLEOTIDE SEQUENCE [LARGE SCALE GENOMIC DNA]</scope>
    <source>
        <strain evidence="3">cv. RG33-2</strain>
    </source>
</reference>
<feature type="region of interest" description="Disordered" evidence="1">
    <location>
        <begin position="1"/>
        <end position="22"/>
    </location>
</feature>